<feature type="transmembrane region" description="Helical" evidence="1">
    <location>
        <begin position="32"/>
        <end position="49"/>
    </location>
</feature>
<proteinExistence type="predicted"/>
<name>A0A1H9S6U3_9BACI</name>
<evidence type="ECO:0000313" key="3">
    <source>
        <dbReference type="Proteomes" id="UP000198571"/>
    </source>
</evidence>
<sequence length="104" mass="11289">MKHLYWAAGTGILLHIGVVLISGLTRFHWSDIAGMAAILVFCVLLFFSFSGEGLSVGSQAQANVESRGLHGSTKAQKALARWNPLLTGTLVYLIISFSFPYIFS</sequence>
<dbReference type="RefSeq" id="WP_093048642.1">
    <property type="nucleotide sequence ID" value="NZ_FOGT01000004.1"/>
</dbReference>
<reference evidence="3" key="1">
    <citation type="submission" date="2016-10" db="EMBL/GenBank/DDBJ databases">
        <authorList>
            <person name="Varghese N."/>
            <person name="Submissions S."/>
        </authorList>
    </citation>
    <scope>NUCLEOTIDE SEQUENCE [LARGE SCALE GENOMIC DNA]</scope>
    <source>
        <strain evidence="3">S9</strain>
    </source>
</reference>
<feature type="transmembrane region" description="Helical" evidence="1">
    <location>
        <begin position="85"/>
        <end position="103"/>
    </location>
</feature>
<accession>A0A1H9S6U3</accession>
<dbReference type="AlphaFoldDB" id="A0A1H9S6U3"/>
<evidence type="ECO:0000256" key="1">
    <source>
        <dbReference type="SAM" id="Phobius"/>
    </source>
</evidence>
<evidence type="ECO:0000313" key="2">
    <source>
        <dbReference type="EMBL" id="SER80345.1"/>
    </source>
</evidence>
<dbReference type="EMBL" id="FOGT01000004">
    <property type="protein sequence ID" value="SER80345.1"/>
    <property type="molecule type" value="Genomic_DNA"/>
</dbReference>
<gene>
    <name evidence="2" type="ORF">SAMN05518684_10441</name>
</gene>
<protein>
    <submittedName>
        <fullName evidence="2">Uncharacterized protein</fullName>
    </submittedName>
</protein>
<organism evidence="2 3">
    <name type="scientific">Salipaludibacillus aurantiacus</name>
    <dbReference type="NCBI Taxonomy" id="1601833"/>
    <lineage>
        <taxon>Bacteria</taxon>
        <taxon>Bacillati</taxon>
        <taxon>Bacillota</taxon>
        <taxon>Bacilli</taxon>
        <taxon>Bacillales</taxon>
        <taxon>Bacillaceae</taxon>
    </lineage>
</organism>
<keyword evidence="3" id="KW-1185">Reference proteome</keyword>
<keyword evidence="1" id="KW-1133">Transmembrane helix</keyword>
<feature type="transmembrane region" description="Helical" evidence="1">
    <location>
        <begin position="6"/>
        <end position="25"/>
    </location>
</feature>
<keyword evidence="1" id="KW-0472">Membrane</keyword>
<dbReference type="OrthoDB" id="9977999at2"/>
<dbReference type="Proteomes" id="UP000198571">
    <property type="component" value="Unassembled WGS sequence"/>
</dbReference>
<keyword evidence="1" id="KW-0812">Transmembrane</keyword>